<evidence type="ECO:0000256" key="1">
    <source>
        <dbReference type="SAM" id="Phobius"/>
    </source>
</evidence>
<evidence type="ECO:0008006" key="4">
    <source>
        <dbReference type="Google" id="ProtNLM"/>
    </source>
</evidence>
<keyword evidence="1" id="KW-0812">Transmembrane</keyword>
<evidence type="ECO:0000313" key="3">
    <source>
        <dbReference type="Proteomes" id="UP001216253"/>
    </source>
</evidence>
<reference evidence="2 3" key="1">
    <citation type="submission" date="2023-03" db="EMBL/GenBank/DDBJ databases">
        <title>NovoSphingobium album sp. nov. isolated from polycyclic aromatic hydrocarbons- and heavy-metal polluted soil.</title>
        <authorList>
            <person name="Liu Z."/>
            <person name="Wang K."/>
        </authorList>
    </citation>
    <scope>NUCLEOTIDE SEQUENCE [LARGE SCALE GENOMIC DNA]</scope>
    <source>
        <strain evidence="2 3">H3SJ31-1</strain>
    </source>
</reference>
<comment type="caution">
    <text evidence="2">The sequence shown here is derived from an EMBL/GenBank/DDBJ whole genome shotgun (WGS) entry which is preliminary data.</text>
</comment>
<name>A0ABT5WSC1_9SPHN</name>
<dbReference type="EMBL" id="JARESE010000028">
    <property type="protein sequence ID" value="MDE8651898.1"/>
    <property type="molecule type" value="Genomic_DNA"/>
</dbReference>
<keyword evidence="1" id="KW-1133">Transmembrane helix</keyword>
<dbReference type="Proteomes" id="UP001216253">
    <property type="component" value="Unassembled WGS sequence"/>
</dbReference>
<accession>A0ABT5WSC1</accession>
<sequence>MSTGAMIVAIVGVLGALFLAWRGLQAQGLSVERKVRMATIWLAIIVGLVLVIQLTGLHLAS</sequence>
<keyword evidence="3" id="KW-1185">Reference proteome</keyword>
<organism evidence="2 3">
    <name type="scientific">Novosphingobium album</name>
    <name type="common">ex Liu et al. 2023</name>
    <dbReference type="NCBI Taxonomy" id="3031130"/>
    <lineage>
        <taxon>Bacteria</taxon>
        <taxon>Pseudomonadati</taxon>
        <taxon>Pseudomonadota</taxon>
        <taxon>Alphaproteobacteria</taxon>
        <taxon>Sphingomonadales</taxon>
        <taxon>Sphingomonadaceae</taxon>
        <taxon>Novosphingobium</taxon>
    </lineage>
</organism>
<gene>
    <name evidence="2" type="ORF">PYV00_09215</name>
</gene>
<proteinExistence type="predicted"/>
<feature type="transmembrane region" description="Helical" evidence="1">
    <location>
        <begin position="36"/>
        <end position="60"/>
    </location>
</feature>
<keyword evidence="1" id="KW-0472">Membrane</keyword>
<protein>
    <recommendedName>
        <fullName evidence="4">Twin transmembrane helix small protein</fullName>
    </recommendedName>
</protein>
<evidence type="ECO:0000313" key="2">
    <source>
        <dbReference type="EMBL" id="MDE8651898.1"/>
    </source>
</evidence>